<keyword evidence="3" id="KW-1185">Reference proteome</keyword>
<accession>A0A7J9HYC6</accession>
<evidence type="ECO:0000313" key="3">
    <source>
        <dbReference type="Proteomes" id="UP000593560"/>
    </source>
</evidence>
<organism evidence="2 3">
    <name type="scientific">Gossypium harknessii</name>
    <dbReference type="NCBI Taxonomy" id="34285"/>
    <lineage>
        <taxon>Eukaryota</taxon>
        <taxon>Viridiplantae</taxon>
        <taxon>Streptophyta</taxon>
        <taxon>Embryophyta</taxon>
        <taxon>Tracheophyta</taxon>
        <taxon>Spermatophyta</taxon>
        <taxon>Magnoliopsida</taxon>
        <taxon>eudicotyledons</taxon>
        <taxon>Gunneridae</taxon>
        <taxon>Pentapetalae</taxon>
        <taxon>rosids</taxon>
        <taxon>malvids</taxon>
        <taxon>Malvales</taxon>
        <taxon>Malvaceae</taxon>
        <taxon>Malvoideae</taxon>
        <taxon>Gossypium</taxon>
    </lineage>
</organism>
<proteinExistence type="predicted"/>
<evidence type="ECO:0000313" key="2">
    <source>
        <dbReference type="EMBL" id="MBA0814638.1"/>
    </source>
</evidence>
<feature type="compositionally biased region" description="Basic and acidic residues" evidence="1">
    <location>
        <begin position="78"/>
        <end position="90"/>
    </location>
</feature>
<dbReference type="AlphaFoldDB" id="A0A7J9HYC6"/>
<feature type="region of interest" description="Disordered" evidence="1">
    <location>
        <begin position="1"/>
        <end position="38"/>
    </location>
</feature>
<reference evidence="2 3" key="1">
    <citation type="journal article" date="2019" name="Genome Biol. Evol.">
        <title>Insights into the evolution of the New World diploid cottons (Gossypium, subgenus Houzingenia) based on genome sequencing.</title>
        <authorList>
            <person name="Grover C.E."/>
            <person name="Arick M.A. 2nd"/>
            <person name="Thrash A."/>
            <person name="Conover J.L."/>
            <person name="Sanders W.S."/>
            <person name="Peterson D.G."/>
            <person name="Frelichowski J.E."/>
            <person name="Scheffler J.A."/>
            <person name="Scheffler B.E."/>
            <person name="Wendel J.F."/>
        </authorList>
    </citation>
    <scope>NUCLEOTIDE SEQUENCE [LARGE SCALE GENOMIC DNA]</scope>
    <source>
        <strain evidence="2">0</strain>
        <tissue evidence="2">Leaf</tissue>
    </source>
</reference>
<comment type="caution">
    <text evidence="2">The sequence shown here is derived from an EMBL/GenBank/DDBJ whole genome shotgun (WGS) entry which is preliminary data.</text>
</comment>
<dbReference type="EMBL" id="JABFAD010000012">
    <property type="protein sequence ID" value="MBA0814638.1"/>
    <property type="molecule type" value="Genomic_DNA"/>
</dbReference>
<sequence>MTQSQPMIYRASSSEEPHEAPSESSTHFQSPSPYGIQVGYAHSPWVMQTSLQSLFYQGGSSSQHPQQEADPEQPQPRSEVEPRKNPEYNHRLPPCDTDSDRHMH</sequence>
<evidence type="ECO:0000256" key="1">
    <source>
        <dbReference type="SAM" id="MobiDB-lite"/>
    </source>
</evidence>
<dbReference type="Proteomes" id="UP000593560">
    <property type="component" value="Unassembled WGS sequence"/>
</dbReference>
<gene>
    <name evidence="2" type="ORF">Gohar_020454</name>
</gene>
<feature type="region of interest" description="Disordered" evidence="1">
    <location>
        <begin position="56"/>
        <end position="104"/>
    </location>
</feature>
<dbReference type="OrthoDB" id="10608790at2759"/>
<name>A0A7J9HYC6_9ROSI</name>
<protein>
    <submittedName>
        <fullName evidence="2">Uncharacterized protein</fullName>
    </submittedName>
</protein>